<name>A0ABQ8SI12_PERAM</name>
<accession>A0ABQ8SI12</accession>
<evidence type="ECO:0000256" key="1">
    <source>
        <dbReference type="SAM" id="MobiDB-lite"/>
    </source>
</evidence>
<reference evidence="2 3" key="1">
    <citation type="journal article" date="2022" name="Allergy">
        <title>Genome assembly and annotation of Periplaneta americana reveal a comprehensive cockroach allergen profile.</title>
        <authorList>
            <person name="Wang L."/>
            <person name="Xiong Q."/>
            <person name="Saelim N."/>
            <person name="Wang L."/>
            <person name="Nong W."/>
            <person name="Wan A.T."/>
            <person name="Shi M."/>
            <person name="Liu X."/>
            <person name="Cao Q."/>
            <person name="Hui J.H.L."/>
            <person name="Sookrung N."/>
            <person name="Leung T.F."/>
            <person name="Tungtrongchitr A."/>
            <person name="Tsui S.K.W."/>
        </authorList>
    </citation>
    <scope>NUCLEOTIDE SEQUENCE [LARGE SCALE GENOMIC DNA]</scope>
    <source>
        <strain evidence="2">PWHHKU_190912</strain>
    </source>
</reference>
<dbReference type="EMBL" id="JAJSOF020000027">
    <property type="protein sequence ID" value="KAJ4433095.1"/>
    <property type="molecule type" value="Genomic_DNA"/>
</dbReference>
<gene>
    <name evidence="2" type="ORF">ANN_15352</name>
</gene>
<protein>
    <submittedName>
        <fullName evidence="2">Uncharacterized protein</fullName>
    </submittedName>
</protein>
<evidence type="ECO:0000313" key="3">
    <source>
        <dbReference type="Proteomes" id="UP001148838"/>
    </source>
</evidence>
<sequence length="134" mass="14494">MSPGSNTESYPAFAHLGLRENPGKNLNQVTCPDRESNPGHLVSRPDALIVTPQVVRGESLTRASTCSPHQAGVTGRGRRLALSAGPTARWRWDEDEDAQGIRGSPELRAPVYCGSLPESLPKVGYTTRKTTMKL</sequence>
<dbReference type="Proteomes" id="UP001148838">
    <property type="component" value="Unassembled WGS sequence"/>
</dbReference>
<organism evidence="2 3">
    <name type="scientific">Periplaneta americana</name>
    <name type="common">American cockroach</name>
    <name type="synonym">Blatta americana</name>
    <dbReference type="NCBI Taxonomy" id="6978"/>
    <lineage>
        <taxon>Eukaryota</taxon>
        <taxon>Metazoa</taxon>
        <taxon>Ecdysozoa</taxon>
        <taxon>Arthropoda</taxon>
        <taxon>Hexapoda</taxon>
        <taxon>Insecta</taxon>
        <taxon>Pterygota</taxon>
        <taxon>Neoptera</taxon>
        <taxon>Polyneoptera</taxon>
        <taxon>Dictyoptera</taxon>
        <taxon>Blattodea</taxon>
        <taxon>Blattoidea</taxon>
        <taxon>Blattidae</taxon>
        <taxon>Blattinae</taxon>
        <taxon>Periplaneta</taxon>
    </lineage>
</organism>
<comment type="caution">
    <text evidence="2">The sequence shown here is derived from an EMBL/GenBank/DDBJ whole genome shotgun (WGS) entry which is preliminary data.</text>
</comment>
<keyword evidence="3" id="KW-1185">Reference proteome</keyword>
<evidence type="ECO:0000313" key="2">
    <source>
        <dbReference type="EMBL" id="KAJ4433095.1"/>
    </source>
</evidence>
<proteinExistence type="predicted"/>
<feature type="region of interest" description="Disordered" evidence="1">
    <location>
        <begin position="60"/>
        <end position="79"/>
    </location>
</feature>